<evidence type="ECO:0000256" key="2">
    <source>
        <dbReference type="ARBA" id="ARBA00004370"/>
    </source>
</evidence>
<evidence type="ECO:0000256" key="1">
    <source>
        <dbReference type="ARBA" id="ARBA00003784"/>
    </source>
</evidence>
<dbReference type="GO" id="GO:0046933">
    <property type="term" value="F:proton-transporting ATP synthase activity, rotational mechanism"/>
    <property type="evidence" value="ECO:0007669"/>
    <property type="project" value="UniProtKB-UniRule"/>
</dbReference>
<dbReference type="Pfam" id="PF00306">
    <property type="entry name" value="ATP-synt_ab_C"/>
    <property type="match status" value="1"/>
</dbReference>
<proteinExistence type="inferred from homology"/>
<protein>
    <recommendedName>
        <fullName evidence="14">ATP synthase subunit alpha</fullName>
        <ecNumber evidence="14">7.1.2.2</ecNumber>
    </recommendedName>
    <alternativeName>
        <fullName evidence="14">ATP synthase F1 sector subunit alpha</fullName>
    </alternativeName>
    <alternativeName>
        <fullName evidence="14">F-ATPase subunit alpha</fullName>
    </alternativeName>
</protein>
<keyword evidence="7 14" id="KW-0067">ATP-binding</keyword>
<dbReference type="GO" id="GO:0043531">
    <property type="term" value="F:ADP binding"/>
    <property type="evidence" value="ECO:0007669"/>
    <property type="project" value="TreeGrafter"/>
</dbReference>
<evidence type="ECO:0000259" key="17">
    <source>
        <dbReference type="Pfam" id="PF02874"/>
    </source>
</evidence>
<dbReference type="SUPFAM" id="SSF52540">
    <property type="entry name" value="P-loop containing nucleoside triphosphate hydrolases"/>
    <property type="match status" value="1"/>
</dbReference>
<evidence type="ECO:0000256" key="5">
    <source>
        <dbReference type="ARBA" id="ARBA00022741"/>
    </source>
</evidence>
<feature type="domain" description="ATPase F1/V1/A1 complex alpha/beta subunit N-terminal" evidence="17">
    <location>
        <begin position="23"/>
        <end position="88"/>
    </location>
</feature>
<dbReference type="InterPro" id="IPR004100">
    <property type="entry name" value="ATPase_F1/V1/A1_a/bsu_N"/>
</dbReference>
<dbReference type="CDD" id="cd01132">
    <property type="entry name" value="F1-ATPase_alpha_CD"/>
    <property type="match status" value="1"/>
</dbReference>
<dbReference type="FunFam" id="1.20.150.20:FF:000001">
    <property type="entry name" value="ATP synthase subunit alpha"/>
    <property type="match status" value="1"/>
</dbReference>
<dbReference type="GO" id="GO:0005886">
    <property type="term" value="C:plasma membrane"/>
    <property type="evidence" value="ECO:0007669"/>
    <property type="project" value="UniProtKB-SubCell"/>
</dbReference>
<name>A0A851GE39_9BACT</name>
<dbReference type="FunFam" id="3.40.50.300:FF:000002">
    <property type="entry name" value="ATP synthase subunit alpha"/>
    <property type="match status" value="1"/>
</dbReference>
<evidence type="ECO:0000256" key="9">
    <source>
        <dbReference type="ARBA" id="ARBA00023065"/>
    </source>
</evidence>
<keyword evidence="14" id="KW-1003">Cell membrane</keyword>
<dbReference type="SUPFAM" id="SSF47917">
    <property type="entry name" value="C-terminal domain of alpha and beta subunits of F1 ATP synthase"/>
    <property type="match status" value="1"/>
</dbReference>
<keyword evidence="19" id="KW-1185">Reference proteome</keyword>
<evidence type="ECO:0000256" key="4">
    <source>
        <dbReference type="ARBA" id="ARBA00022448"/>
    </source>
</evidence>
<keyword evidence="11 14" id="KW-0139">CF(1)</keyword>
<comment type="catalytic activity">
    <reaction evidence="14">
        <text>ATP + H2O + 4 H(+)(in) = ADP + phosphate + 5 H(+)(out)</text>
        <dbReference type="Rhea" id="RHEA:57720"/>
        <dbReference type="ChEBI" id="CHEBI:15377"/>
        <dbReference type="ChEBI" id="CHEBI:15378"/>
        <dbReference type="ChEBI" id="CHEBI:30616"/>
        <dbReference type="ChEBI" id="CHEBI:43474"/>
        <dbReference type="ChEBI" id="CHEBI:456216"/>
        <dbReference type="EC" id="7.1.2.2"/>
    </reaction>
</comment>
<dbReference type="Proteomes" id="UP000557872">
    <property type="component" value="Unassembled WGS sequence"/>
</dbReference>
<dbReference type="HAMAP" id="MF_01346">
    <property type="entry name" value="ATP_synth_alpha_bact"/>
    <property type="match status" value="1"/>
</dbReference>
<evidence type="ECO:0000313" key="18">
    <source>
        <dbReference type="EMBL" id="NWK55686.1"/>
    </source>
</evidence>
<comment type="subcellular location">
    <subcellularLocation>
        <location evidence="14">Cell membrane</location>
        <topology evidence="14">Peripheral membrane protein</topology>
    </subcellularLocation>
    <subcellularLocation>
        <location evidence="2">Membrane</location>
    </subcellularLocation>
</comment>
<dbReference type="NCBIfam" id="TIGR00962">
    <property type="entry name" value="atpA"/>
    <property type="match status" value="1"/>
</dbReference>
<dbReference type="GO" id="GO:0045259">
    <property type="term" value="C:proton-transporting ATP synthase complex"/>
    <property type="evidence" value="ECO:0007669"/>
    <property type="project" value="UniProtKB-KW"/>
</dbReference>
<keyword evidence="12 14" id="KW-0066">ATP synthesis</keyword>
<evidence type="ECO:0000256" key="14">
    <source>
        <dbReference type="HAMAP-Rule" id="MF_01346"/>
    </source>
</evidence>
<evidence type="ECO:0000313" key="19">
    <source>
        <dbReference type="Proteomes" id="UP000557872"/>
    </source>
</evidence>
<keyword evidence="5 14" id="KW-0547">Nucleotide-binding</keyword>
<comment type="function">
    <text evidence="1 14">Produces ATP from ADP in the presence of a proton gradient across the membrane. The alpha chain is a regulatory subunit.</text>
</comment>
<evidence type="ECO:0000256" key="11">
    <source>
        <dbReference type="ARBA" id="ARBA00023196"/>
    </source>
</evidence>
<dbReference type="Pfam" id="PF02874">
    <property type="entry name" value="ATP-synt_ab_N"/>
    <property type="match status" value="1"/>
</dbReference>
<dbReference type="InterPro" id="IPR000793">
    <property type="entry name" value="ATP_synth_asu_C"/>
</dbReference>
<dbReference type="GO" id="GO:0005524">
    <property type="term" value="F:ATP binding"/>
    <property type="evidence" value="ECO:0007669"/>
    <property type="project" value="UniProtKB-UniRule"/>
</dbReference>
<evidence type="ECO:0000256" key="6">
    <source>
        <dbReference type="ARBA" id="ARBA00022781"/>
    </source>
</evidence>
<keyword evidence="8 14" id="KW-1278">Translocase</keyword>
<evidence type="ECO:0000259" key="16">
    <source>
        <dbReference type="Pfam" id="PF00306"/>
    </source>
</evidence>
<comment type="subunit">
    <text evidence="13">F-type ATPases have 2 components, CF(1) - the catalytic core - and CF(0) - the membrane proton channel. CF(1) has five subunits: alpha(3), beta(3), gamma(1), delta(1), epsilon(1). CF(0) has four main subunits: a(1), b(1), b'(1) and c(9-12).</text>
</comment>
<dbReference type="InterPro" id="IPR033732">
    <property type="entry name" value="ATP_synth_F1_a_nt-bd_dom"/>
</dbReference>
<dbReference type="InterPro" id="IPR036121">
    <property type="entry name" value="ATPase_F1/V1/A1_a/bsu_N_sf"/>
</dbReference>
<evidence type="ECO:0000256" key="8">
    <source>
        <dbReference type="ARBA" id="ARBA00022967"/>
    </source>
</evidence>
<dbReference type="CDD" id="cd18116">
    <property type="entry name" value="ATP-synt_F1_alpha_N"/>
    <property type="match status" value="1"/>
</dbReference>
<evidence type="ECO:0000256" key="3">
    <source>
        <dbReference type="ARBA" id="ARBA00008936"/>
    </source>
</evidence>
<dbReference type="PANTHER" id="PTHR48082:SF2">
    <property type="entry name" value="ATP SYNTHASE SUBUNIT ALPHA, MITOCHONDRIAL"/>
    <property type="match status" value="1"/>
</dbReference>
<dbReference type="InterPro" id="IPR000194">
    <property type="entry name" value="ATPase_F1/V1/A1_a/bsu_nucl-bd"/>
</dbReference>
<feature type="binding site" evidence="14">
    <location>
        <begin position="165"/>
        <end position="172"/>
    </location>
    <ligand>
        <name>ATP</name>
        <dbReference type="ChEBI" id="CHEBI:30616"/>
    </ligand>
</feature>
<dbReference type="InterPro" id="IPR005294">
    <property type="entry name" value="ATP_synth_F1_asu"/>
</dbReference>
<evidence type="ECO:0000256" key="7">
    <source>
        <dbReference type="ARBA" id="ARBA00022840"/>
    </source>
</evidence>
<keyword evidence="6 14" id="KW-0375">Hydrogen ion transport</keyword>
<dbReference type="NCBIfam" id="NF009884">
    <property type="entry name" value="PRK13343.1"/>
    <property type="match status" value="1"/>
</dbReference>
<dbReference type="Pfam" id="PF00006">
    <property type="entry name" value="ATP-synt_ab"/>
    <property type="match status" value="1"/>
</dbReference>
<evidence type="ECO:0000259" key="15">
    <source>
        <dbReference type="Pfam" id="PF00006"/>
    </source>
</evidence>
<dbReference type="InterPro" id="IPR023366">
    <property type="entry name" value="ATP_synth_asu-like_sf"/>
</dbReference>
<feature type="site" description="Required for activity" evidence="14">
    <location>
        <position position="371"/>
    </location>
</feature>
<dbReference type="SUPFAM" id="SSF50615">
    <property type="entry name" value="N-terminal domain of alpha and beta subunits of F1 ATP synthase"/>
    <property type="match status" value="1"/>
</dbReference>
<dbReference type="AlphaFoldDB" id="A0A851GE39"/>
<dbReference type="RefSeq" id="WP_178932232.1">
    <property type="nucleotide sequence ID" value="NZ_JACBAZ010000003.1"/>
</dbReference>
<dbReference type="EC" id="7.1.2.2" evidence="14"/>
<organism evidence="18 19">
    <name type="scientific">Oceaniferula marina</name>
    <dbReference type="NCBI Taxonomy" id="2748318"/>
    <lineage>
        <taxon>Bacteria</taxon>
        <taxon>Pseudomonadati</taxon>
        <taxon>Verrucomicrobiota</taxon>
        <taxon>Verrucomicrobiia</taxon>
        <taxon>Verrucomicrobiales</taxon>
        <taxon>Verrucomicrobiaceae</taxon>
        <taxon>Oceaniferula</taxon>
    </lineage>
</organism>
<accession>A0A851GE39</accession>
<dbReference type="EMBL" id="JACBAZ010000003">
    <property type="protein sequence ID" value="NWK55686.1"/>
    <property type="molecule type" value="Genomic_DNA"/>
</dbReference>
<dbReference type="CDD" id="cd18113">
    <property type="entry name" value="ATP-synt_F1_alpha_C"/>
    <property type="match status" value="1"/>
</dbReference>
<dbReference type="PANTHER" id="PTHR48082">
    <property type="entry name" value="ATP SYNTHASE SUBUNIT ALPHA, MITOCHONDRIAL"/>
    <property type="match status" value="1"/>
</dbReference>
<dbReference type="Gene3D" id="2.40.30.20">
    <property type="match status" value="1"/>
</dbReference>
<comment type="caution">
    <text evidence="18">The sequence shown here is derived from an EMBL/GenBank/DDBJ whole genome shotgun (WGS) entry which is preliminary data.</text>
</comment>
<evidence type="ECO:0000256" key="13">
    <source>
        <dbReference type="ARBA" id="ARBA00026013"/>
    </source>
</evidence>
<evidence type="ECO:0000256" key="10">
    <source>
        <dbReference type="ARBA" id="ARBA00023136"/>
    </source>
</evidence>
<dbReference type="InterPro" id="IPR027417">
    <property type="entry name" value="P-loop_NTPase"/>
</dbReference>
<evidence type="ECO:0000256" key="12">
    <source>
        <dbReference type="ARBA" id="ARBA00023310"/>
    </source>
</evidence>
<dbReference type="Gene3D" id="1.20.150.20">
    <property type="entry name" value="ATP synthase alpha/beta chain, C-terminal domain"/>
    <property type="match status" value="1"/>
</dbReference>
<dbReference type="Gene3D" id="3.40.50.300">
    <property type="entry name" value="P-loop containing nucleotide triphosphate hydrolases"/>
    <property type="match status" value="1"/>
</dbReference>
<comment type="similarity">
    <text evidence="3 14">Belongs to the ATPase alpha/beta chains family.</text>
</comment>
<feature type="domain" description="ATPase F1/V1/A1 complex alpha/beta subunit nucleotide-binding" evidence="15">
    <location>
        <begin position="145"/>
        <end position="373"/>
    </location>
</feature>
<keyword evidence="10 14" id="KW-0472">Membrane</keyword>
<keyword evidence="9 14" id="KW-0406">Ion transport</keyword>
<reference evidence="18 19" key="1">
    <citation type="submission" date="2020-07" db="EMBL/GenBank/DDBJ databases">
        <title>Roseicoccus Jingziensis gen. nov., sp. nov., isolated from coastal seawater.</title>
        <authorList>
            <person name="Feng X."/>
        </authorList>
    </citation>
    <scope>NUCLEOTIDE SEQUENCE [LARGE SCALE GENOMIC DNA]</scope>
    <source>
        <strain evidence="18 19">N1E253</strain>
    </source>
</reference>
<keyword evidence="4 14" id="KW-0813">Transport</keyword>
<feature type="domain" description="ATP synthase alpha subunit C-terminal" evidence="16">
    <location>
        <begin position="380"/>
        <end position="505"/>
    </location>
</feature>
<dbReference type="InterPro" id="IPR038376">
    <property type="entry name" value="ATP_synth_asu_C_sf"/>
</dbReference>
<sequence>MSSILQEIEEQIANVSSSVEKSNVGTVREIGDGVARVEGLSDVQLNEMIDFGGGLFGLALNLEEGEVGVVLLGDSTHVAQGHECKTTGKLLSVPVGENMLGRVVDNLGRPIDGKGEIEAADVYPVEKIAPGIIKRKSVSVPVQTGIMAVDAMIPIGRGQRELIIGDRSTGKTTIAVDAMIAQAQQNKAAAEGRLKDHKPLYCIYVAVGQKRSNIARTIQTLENAGAMENTCIVAASASDSAANQYLAPYTGCAIGEYLMDQGKDVLIVFDDLSKHAVAYRQVSLILGRPSGREAFPGDVFYLHSRLLERSARLSEDAGGGSMTALPIIETQAGDLSAYIPTNVISITDGQIFLETDLFNQGIRPAISVGLSVSRVGSAAQTKAIKKVSGTTKLDLAQFRELQAFAAFGSDLDEATKSKINRGQRIVELFKQGQYSPKPLEVEVAVLWSMQNGYFDDVDVDRIKECQNALEEFFANRKADLLQLIADEKSLTDAVVDGLNQALKDFKTSWK</sequence>
<gene>
    <name evidence="14" type="primary">atpA</name>
    <name evidence="18" type="ORF">HW115_08690</name>
</gene>